<dbReference type="Proteomes" id="UP001176941">
    <property type="component" value="Chromosome 5"/>
</dbReference>
<keyword evidence="2" id="KW-1185">Reference proteome</keyword>
<reference evidence="1" key="1">
    <citation type="submission" date="2023-04" db="EMBL/GenBank/DDBJ databases">
        <authorList>
            <consortium name="ELIXIR-Norway"/>
        </authorList>
    </citation>
    <scope>NUCLEOTIDE SEQUENCE [LARGE SCALE GENOMIC DNA]</scope>
</reference>
<sequence>MFSRGGNSGHLLFNHDLSQVGWPQKQILRWRLVCGRCVRSDPGIYWVDGMKSQEDWIEKEVGLQCDHREYLSQPMRTSEANASLSSPSKWEKRTKFCVSVLTSDWLRTLQVRKVMYLWMR</sequence>
<proteinExistence type="predicted"/>
<accession>A0ABN8ZQM8</accession>
<dbReference type="EMBL" id="OX459941">
    <property type="protein sequence ID" value="CAI9175281.1"/>
    <property type="molecule type" value="Genomic_DNA"/>
</dbReference>
<name>A0ABN8ZQM8_RANTA</name>
<organism evidence="1 2">
    <name type="scientific">Rangifer tarandus platyrhynchus</name>
    <name type="common">Svalbard reindeer</name>
    <dbReference type="NCBI Taxonomy" id="3082113"/>
    <lineage>
        <taxon>Eukaryota</taxon>
        <taxon>Metazoa</taxon>
        <taxon>Chordata</taxon>
        <taxon>Craniata</taxon>
        <taxon>Vertebrata</taxon>
        <taxon>Euteleostomi</taxon>
        <taxon>Mammalia</taxon>
        <taxon>Eutheria</taxon>
        <taxon>Laurasiatheria</taxon>
        <taxon>Artiodactyla</taxon>
        <taxon>Ruminantia</taxon>
        <taxon>Pecora</taxon>
        <taxon>Cervidae</taxon>
        <taxon>Odocoileinae</taxon>
        <taxon>Rangifer</taxon>
    </lineage>
</organism>
<evidence type="ECO:0000313" key="2">
    <source>
        <dbReference type="Proteomes" id="UP001176941"/>
    </source>
</evidence>
<protein>
    <submittedName>
        <fullName evidence="1">Uncharacterized protein</fullName>
    </submittedName>
</protein>
<evidence type="ECO:0000313" key="1">
    <source>
        <dbReference type="EMBL" id="CAI9175281.1"/>
    </source>
</evidence>
<gene>
    <name evidence="1" type="ORF">MRATA1EN1_LOCUS24243</name>
</gene>